<proteinExistence type="inferred from homology"/>
<evidence type="ECO:0000256" key="3">
    <source>
        <dbReference type="ARBA" id="ARBA00022692"/>
    </source>
</evidence>
<dbReference type="EMBL" id="FOCW01000001">
    <property type="protein sequence ID" value="SEN10983.1"/>
    <property type="molecule type" value="Genomic_DNA"/>
</dbReference>
<evidence type="ECO:0000256" key="4">
    <source>
        <dbReference type="ARBA" id="ARBA00022989"/>
    </source>
</evidence>
<keyword evidence="2 7" id="KW-0132">Cell division</keyword>
<evidence type="ECO:0000256" key="1">
    <source>
        <dbReference type="ARBA" id="ARBA00022475"/>
    </source>
</evidence>
<dbReference type="NCBIfam" id="NF002058">
    <property type="entry name" value="PRK00888.1"/>
    <property type="match status" value="1"/>
</dbReference>
<reference evidence="8 9" key="1">
    <citation type="submission" date="2016-10" db="EMBL/GenBank/DDBJ databases">
        <authorList>
            <person name="de Groot N.N."/>
        </authorList>
    </citation>
    <scope>NUCLEOTIDE SEQUENCE [LARGE SCALE GENOMIC DNA]</scope>
    <source>
        <strain evidence="8 9">DSM 15123</strain>
    </source>
</reference>
<dbReference type="Proteomes" id="UP000199531">
    <property type="component" value="Unassembled WGS sequence"/>
</dbReference>
<organism evidence="8 9">
    <name type="scientific">Brachymonas denitrificans DSM 15123</name>
    <dbReference type="NCBI Taxonomy" id="1121117"/>
    <lineage>
        <taxon>Bacteria</taxon>
        <taxon>Pseudomonadati</taxon>
        <taxon>Pseudomonadota</taxon>
        <taxon>Betaproteobacteria</taxon>
        <taxon>Burkholderiales</taxon>
        <taxon>Comamonadaceae</taxon>
        <taxon>Brachymonas</taxon>
    </lineage>
</organism>
<comment type="subcellular location">
    <subcellularLocation>
        <location evidence="7">Cell inner membrane</location>
        <topology evidence="7">Single-pass type II membrane protein</topology>
    </subcellularLocation>
    <text evidence="7">Localizes to the division septum.</text>
</comment>
<keyword evidence="7" id="KW-0175">Coiled coil</keyword>
<keyword evidence="7" id="KW-0997">Cell inner membrane</keyword>
<dbReference type="GO" id="GO:0043093">
    <property type="term" value="P:FtsZ-dependent cytokinesis"/>
    <property type="evidence" value="ECO:0007669"/>
    <property type="project" value="UniProtKB-UniRule"/>
</dbReference>
<keyword evidence="1 7" id="KW-1003">Cell membrane</keyword>
<dbReference type="AlphaFoldDB" id="A0A1H8DUV2"/>
<feature type="topological domain" description="Periplasmic" evidence="7">
    <location>
        <begin position="28"/>
        <end position="95"/>
    </location>
</feature>
<feature type="coiled-coil region" evidence="7">
    <location>
        <begin position="35"/>
        <end position="76"/>
    </location>
</feature>
<comment type="subunit">
    <text evidence="7">Part of a complex composed of FtsB, FtsL and FtsQ.</text>
</comment>
<sequence length="95" mass="10935">MRAMPVSRVVTVVLLLLLVMLQYQIWTGRGSVHRVALMKTELERQRETNAQLEQDIARVQSEIQDLKEGVATVEEKARYEMGMVKPNEVFVQIAH</sequence>
<protein>
    <recommendedName>
        <fullName evidence="7">Cell division protein FtsB</fullName>
    </recommendedName>
</protein>
<name>A0A1H8DUV2_9BURK</name>
<dbReference type="GO" id="GO:0030428">
    <property type="term" value="C:cell septum"/>
    <property type="evidence" value="ECO:0007669"/>
    <property type="project" value="TreeGrafter"/>
</dbReference>
<keyword evidence="9" id="KW-1185">Reference proteome</keyword>
<keyword evidence="3 7" id="KW-0812">Transmembrane</keyword>
<evidence type="ECO:0000256" key="2">
    <source>
        <dbReference type="ARBA" id="ARBA00022618"/>
    </source>
</evidence>
<accession>A0A1H8DUV2</accession>
<keyword evidence="4 7" id="KW-1133">Transmembrane helix</keyword>
<evidence type="ECO:0000256" key="5">
    <source>
        <dbReference type="ARBA" id="ARBA00023136"/>
    </source>
</evidence>
<evidence type="ECO:0000313" key="8">
    <source>
        <dbReference type="EMBL" id="SEN10983.1"/>
    </source>
</evidence>
<dbReference type="GO" id="GO:0005886">
    <property type="term" value="C:plasma membrane"/>
    <property type="evidence" value="ECO:0007669"/>
    <property type="project" value="UniProtKB-SubCell"/>
</dbReference>
<evidence type="ECO:0000256" key="7">
    <source>
        <dbReference type="HAMAP-Rule" id="MF_00599"/>
    </source>
</evidence>
<gene>
    <name evidence="7" type="primary">ftsB</name>
    <name evidence="8" type="ORF">SAMN02745977_00460</name>
</gene>
<dbReference type="PANTHER" id="PTHR37485:SF1">
    <property type="entry name" value="CELL DIVISION PROTEIN FTSB"/>
    <property type="match status" value="1"/>
</dbReference>
<dbReference type="GO" id="GO:0032153">
    <property type="term" value="C:cell division site"/>
    <property type="evidence" value="ECO:0007669"/>
    <property type="project" value="UniProtKB-UniRule"/>
</dbReference>
<evidence type="ECO:0000313" key="9">
    <source>
        <dbReference type="Proteomes" id="UP000199531"/>
    </source>
</evidence>
<dbReference type="PANTHER" id="PTHR37485">
    <property type="entry name" value="CELL DIVISION PROTEIN FTSB"/>
    <property type="match status" value="1"/>
</dbReference>
<dbReference type="HAMAP" id="MF_00599">
    <property type="entry name" value="FtsB"/>
    <property type="match status" value="1"/>
</dbReference>
<feature type="topological domain" description="Cytoplasmic" evidence="7">
    <location>
        <begin position="1"/>
        <end position="9"/>
    </location>
</feature>
<keyword evidence="5 7" id="KW-0472">Membrane</keyword>
<dbReference type="Pfam" id="PF04977">
    <property type="entry name" value="DivIC"/>
    <property type="match status" value="1"/>
</dbReference>
<comment type="similarity">
    <text evidence="7">Belongs to the FtsB family.</text>
</comment>
<evidence type="ECO:0000256" key="6">
    <source>
        <dbReference type="ARBA" id="ARBA00023306"/>
    </source>
</evidence>
<comment type="function">
    <text evidence="7">Essential cell division protein. May link together the upstream cell division proteins, which are predominantly cytoplasmic, with the downstream cell division proteins, which are predominantly periplasmic.</text>
</comment>
<keyword evidence="6 7" id="KW-0131">Cell cycle</keyword>
<dbReference type="STRING" id="1121117.SAMN02745977_00460"/>
<dbReference type="InterPro" id="IPR007060">
    <property type="entry name" value="FtsL/DivIC"/>
</dbReference>
<dbReference type="InterPro" id="IPR023081">
    <property type="entry name" value="Cell_div_FtsB"/>
</dbReference>